<dbReference type="AlphaFoldDB" id="A0A9P4JTE9"/>
<keyword evidence="3" id="KW-1185">Reference proteome</keyword>
<evidence type="ECO:0000313" key="3">
    <source>
        <dbReference type="Proteomes" id="UP000799536"/>
    </source>
</evidence>
<organism evidence="2 3">
    <name type="scientific">Delitschia confertaspora ATCC 74209</name>
    <dbReference type="NCBI Taxonomy" id="1513339"/>
    <lineage>
        <taxon>Eukaryota</taxon>
        <taxon>Fungi</taxon>
        <taxon>Dikarya</taxon>
        <taxon>Ascomycota</taxon>
        <taxon>Pezizomycotina</taxon>
        <taxon>Dothideomycetes</taxon>
        <taxon>Pleosporomycetidae</taxon>
        <taxon>Pleosporales</taxon>
        <taxon>Delitschiaceae</taxon>
        <taxon>Delitschia</taxon>
    </lineage>
</organism>
<feature type="transmembrane region" description="Helical" evidence="1">
    <location>
        <begin position="21"/>
        <end position="37"/>
    </location>
</feature>
<keyword evidence="1" id="KW-0812">Transmembrane</keyword>
<sequence>MRARQSSRTGLSTFVRKFIQVLFLGSMIYLAMVWYWSCTPSPHSYDFLLHPPLNRTSILPDASTHPRFFKGYNPSKRFSWTGNWNKSSLKPHHVLRPGEHKYHVPDVFGKPSKTIHARAAAVVVEIKPGETLVVDPLHPLPEFLIHEGQVLKTAWYGDKTHWLVWTEGVVISEEGEKPEESEEVDMESKYVESDPNAGKFDRVMDGSFNLYMRLQVLFSIVMILLVLWQILQWALFWFPPNGFKVEEWREMGG</sequence>
<proteinExistence type="predicted"/>
<name>A0A9P4JTE9_9PLEO</name>
<feature type="transmembrane region" description="Helical" evidence="1">
    <location>
        <begin position="216"/>
        <end position="238"/>
    </location>
</feature>
<protein>
    <submittedName>
        <fullName evidence="2">Uncharacterized protein</fullName>
    </submittedName>
</protein>
<keyword evidence="1" id="KW-1133">Transmembrane helix</keyword>
<evidence type="ECO:0000256" key="1">
    <source>
        <dbReference type="SAM" id="Phobius"/>
    </source>
</evidence>
<comment type="caution">
    <text evidence="2">The sequence shown here is derived from an EMBL/GenBank/DDBJ whole genome shotgun (WGS) entry which is preliminary data.</text>
</comment>
<dbReference type="EMBL" id="ML993856">
    <property type="protein sequence ID" value="KAF2205428.1"/>
    <property type="molecule type" value="Genomic_DNA"/>
</dbReference>
<evidence type="ECO:0000313" key="2">
    <source>
        <dbReference type="EMBL" id="KAF2205428.1"/>
    </source>
</evidence>
<accession>A0A9P4JTE9</accession>
<gene>
    <name evidence="2" type="ORF">GQ43DRAFT_459968</name>
</gene>
<dbReference type="Proteomes" id="UP000799536">
    <property type="component" value="Unassembled WGS sequence"/>
</dbReference>
<reference evidence="2" key="1">
    <citation type="journal article" date="2020" name="Stud. Mycol.">
        <title>101 Dothideomycetes genomes: a test case for predicting lifestyles and emergence of pathogens.</title>
        <authorList>
            <person name="Haridas S."/>
            <person name="Albert R."/>
            <person name="Binder M."/>
            <person name="Bloem J."/>
            <person name="Labutti K."/>
            <person name="Salamov A."/>
            <person name="Andreopoulos B."/>
            <person name="Baker S."/>
            <person name="Barry K."/>
            <person name="Bills G."/>
            <person name="Bluhm B."/>
            <person name="Cannon C."/>
            <person name="Castanera R."/>
            <person name="Culley D."/>
            <person name="Daum C."/>
            <person name="Ezra D."/>
            <person name="Gonzalez J."/>
            <person name="Henrissat B."/>
            <person name="Kuo A."/>
            <person name="Liang C."/>
            <person name="Lipzen A."/>
            <person name="Lutzoni F."/>
            <person name="Magnuson J."/>
            <person name="Mondo S."/>
            <person name="Nolan M."/>
            <person name="Ohm R."/>
            <person name="Pangilinan J."/>
            <person name="Park H.-J."/>
            <person name="Ramirez L."/>
            <person name="Alfaro M."/>
            <person name="Sun H."/>
            <person name="Tritt A."/>
            <person name="Yoshinaga Y."/>
            <person name="Zwiers L.-H."/>
            <person name="Turgeon B."/>
            <person name="Goodwin S."/>
            <person name="Spatafora J."/>
            <person name="Crous P."/>
            <person name="Grigoriev I."/>
        </authorList>
    </citation>
    <scope>NUCLEOTIDE SEQUENCE</scope>
    <source>
        <strain evidence="2">ATCC 74209</strain>
    </source>
</reference>
<keyword evidence="1" id="KW-0472">Membrane</keyword>